<name>A0AAD9J933_9ANNE</name>
<evidence type="ECO:0000313" key="5">
    <source>
        <dbReference type="EMBL" id="KAK2148741.1"/>
    </source>
</evidence>
<dbReference type="InterPro" id="IPR000742">
    <property type="entry name" value="EGF"/>
</dbReference>
<dbReference type="Gene3D" id="2.10.25.10">
    <property type="entry name" value="Laminin"/>
    <property type="match status" value="1"/>
</dbReference>
<dbReference type="EMBL" id="JAODUP010000485">
    <property type="protein sequence ID" value="KAK2148741.1"/>
    <property type="molecule type" value="Genomic_DNA"/>
</dbReference>
<organism evidence="5 6">
    <name type="scientific">Paralvinella palmiformis</name>
    <dbReference type="NCBI Taxonomy" id="53620"/>
    <lineage>
        <taxon>Eukaryota</taxon>
        <taxon>Metazoa</taxon>
        <taxon>Spiralia</taxon>
        <taxon>Lophotrochozoa</taxon>
        <taxon>Annelida</taxon>
        <taxon>Polychaeta</taxon>
        <taxon>Sedentaria</taxon>
        <taxon>Canalipalpata</taxon>
        <taxon>Terebellida</taxon>
        <taxon>Terebelliformia</taxon>
        <taxon>Alvinellidae</taxon>
        <taxon>Paralvinella</taxon>
    </lineage>
</organism>
<feature type="domain" description="EGF-like" evidence="4">
    <location>
        <begin position="101"/>
        <end position="139"/>
    </location>
</feature>
<dbReference type="Proteomes" id="UP001208570">
    <property type="component" value="Unassembled WGS sequence"/>
</dbReference>
<evidence type="ECO:0000259" key="4">
    <source>
        <dbReference type="PROSITE" id="PS50026"/>
    </source>
</evidence>
<evidence type="ECO:0000256" key="2">
    <source>
        <dbReference type="PROSITE-ProRule" id="PRU00076"/>
    </source>
</evidence>
<feature type="chain" id="PRO_5042205011" description="EGF-like domain-containing protein" evidence="3">
    <location>
        <begin position="21"/>
        <end position="147"/>
    </location>
</feature>
<dbReference type="Pfam" id="PF00008">
    <property type="entry name" value="EGF"/>
    <property type="match status" value="1"/>
</dbReference>
<evidence type="ECO:0000313" key="6">
    <source>
        <dbReference type="Proteomes" id="UP001208570"/>
    </source>
</evidence>
<feature type="signal peptide" evidence="3">
    <location>
        <begin position="1"/>
        <end position="20"/>
    </location>
</feature>
<keyword evidence="6" id="KW-1185">Reference proteome</keyword>
<protein>
    <recommendedName>
        <fullName evidence="4">EGF-like domain-containing protein</fullName>
    </recommendedName>
</protein>
<sequence>MLVIKDFVILVIILTKTGCCQEIVPTRLVSTEKRPLDDDLVFIINTNTKAQCHYICIQNNECVAVIYRDTGYLCHGYKTMYEEEYLVEDEYGWHVERTGKKENACDDNPLLCQNGGVCKEVDGLPKCSCNPGFKGRICESKIFMSNG</sequence>
<dbReference type="GO" id="GO:0005509">
    <property type="term" value="F:calcium ion binding"/>
    <property type="evidence" value="ECO:0007669"/>
    <property type="project" value="InterPro"/>
</dbReference>
<keyword evidence="2" id="KW-0245">EGF-like domain</keyword>
<reference evidence="5" key="1">
    <citation type="journal article" date="2023" name="Mol. Biol. Evol.">
        <title>Third-Generation Sequencing Reveals the Adaptive Role of the Epigenome in Three Deep-Sea Polychaetes.</title>
        <authorList>
            <person name="Perez M."/>
            <person name="Aroh O."/>
            <person name="Sun Y."/>
            <person name="Lan Y."/>
            <person name="Juniper S.K."/>
            <person name="Young C.R."/>
            <person name="Angers B."/>
            <person name="Qian P.Y."/>
        </authorList>
    </citation>
    <scope>NUCLEOTIDE SEQUENCE</scope>
    <source>
        <strain evidence="5">P08H-3</strain>
    </source>
</reference>
<comment type="caution">
    <text evidence="2">Lacks conserved residue(s) required for the propagation of feature annotation.</text>
</comment>
<dbReference type="PROSITE" id="PS01186">
    <property type="entry name" value="EGF_2"/>
    <property type="match status" value="1"/>
</dbReference>
<keyword evidence="1 2" id="KW-1015">Disulfide bond</keyword>
<dbReference type="SMART" id="SM00181">
    <property type="entry name" value="EGF"/>
    <property type="match status" value="1"/>
</dbReference>
<proteinExistence type="predicted"/>
<evidence type="ECO:0000256" key="3">
    <source>
        <dbReference type="SAM" id="SignalP"/>
    </source>
</evidence>
<gene>
    <name evidence="5" type="ORF">LSH36_485g01017</name>
</gene>
<dbReference type="InterPro" id="IPR001881">
    <property type="entry name" value="EGF-like_Ca-bd_dom"/>
</dbReference>
<dbReference type="PROSITE" id="PS00022">
    <property type="entry name" value="EGF_1"/>
    <property type="match status" value="1"/>
</dbReference>
<dbReference type="CDD" id="cd00054">
    <property type="entry name" value="EGF_CA"/>
    <property type="match status" value="1"/>
</dbReference>
<feature type="disulfide bond" evidence="2">
    <location>
        <begin position="129"/>
        <end position="138"/>
    </location>
</feature>
<comment type="caution">
    <text evidence="5">The sequence shown here is derived from an EMBL/GenBank/DDBJ whole genome shotgun (WGS) entry which is preliminary data.</text>
</comment>
<dbReference type="AlphaFoldDB" id="A0AAD9J933"/>
<dbReference type="PROSITE" id="PS50026">
    <property type="entry name" value="EGF_3"/>
    <property type="match status" value="1"/>
</dbReference>
<evidence type="ECO:0000256" key="1">
    <source>
        <dbReference type="ARBA" id="ARBA00023157"/>
    </source>
</evidence>
<dbReference type="SUPFAM" id="SSF57196">
    <property type="entry name" value="EGF/Laminin"/>
    <property type="match status" value="1"/>
</dbReference>
<accession>A0AAD9J933</accession>
<dbReference type="SMART" id="SM00179">
    <property type="entry name" value="EGF_CA"/>
    <property type="match status" value="1"/>
</dbReference>
<keyword evidence="3" id="KW-0732">Signal</keyword>